<gene>
    <name evidence="2" type="ORF">D7D53_07405</name>
</gene>
<keyword evidence="3" id="KW-1185">Reference proteome</keyword>
<keyword evidence="1" id="KW-0472">Membrane</keyword>
<dbReference type="EMBL" id="CP032621">
    <property type="protein sequence ID" value="AYF96300.1"/>
    <property type="molecule type" value="Genomic_DNA"/>
</dbReference>
<feature type="transmembrane region" description="Helical" evidence="1">
    <location>
        <begin position="296"/>
        <end position="323"/>
    </location>
</feature>
<dbReference type="Proteomes" id="UP000275328">
    <property type="component" value="Chromosome"/>
</dbReference>
<dbReference type="KEGG" id="sgw:D7D53_07405"/>
<feature type="transmembrane region" description="Helical" evidence="1">
    <location>
        <begin position="261"/>
        <end position="290"/>
    </location>
</feature>
<feature type="transmembrane region" description="Helical" evidence="1">
    <location>
        <begin position="346"/>
        <end position="364"/>
    </location>
</feature>
<organism evidence="2 3">
    <name type="scientific">Streptococcus gwangjuensis</name>
    <dbReference type="NCBI Taxonomy" id="1433513"/>
    <lineage>
        <taxon>Bacteria</taxon>
        <taxon>Bacillati</taxon>
        <taxon>Bacillota</taxon>
        <taxon>Bacilli</taxon>
        <taxon>Lactobacillales</taxon>
        <taxon>Streptococcaceae</taxon>
        <taxon>Streptococcus</taxon>
        <taxon>Streptococcus mitis group</taxon>
    </lineage>
</organism>
<evidence type="ECO:0000256" key="1">
    <source>
        <dbReference type="SAM" id="Phobius"/>
    </source>
</evidence>
<feature type="transmembrane region" description="Helical" evidence="1">
    <location>
        <begin position="146"/>
        <end position="167"/>
    </location>
</feature>
<accession>A0A387BCG5</accession>
<evidence type="ECO:0000313" key="2">
    <source>
        <dbReference type="EMBL" id="AYF96300.1"/>
    </source>
</evidence>
<evidence type="ECO:0000313" key="3">
    <source>
        <dbReference type="Proteomes" id="UP000275328"/>
    </source>
</evidence>
<reference evidence="2 3" key="1">
    <citation type="submission" date="2018-09" db="EMBL/GenBank/DDBJ databases">
        <title>Complete genome sequence of Streptococcus sp. KCOM 1679 (=ChDC B345).</title>
        <authorList>
            <person name="Kook J.-K."/>
            <person name="Park S.-N."/>
            <person name="Lim Y.K."/>
        </authorList>
    </citation>
    <scope>NUCLEOTIDE SEQUENCE [LARGE SCALE GENOMIC DNA]</scope>
    <source>
        <strain evidence="2 3">ChDC B345</strain>
    </source>
</reference>
<dbReference type="RefSeq" id="WP_120770597.1">
    <property type="nucleotide sequence ID" value="NZ_CP032621.1"/>
</dbReference>
<sequence>MESLITIFILIAAFSIYYTFAKNKFRKYGNSPVNKKIDLIYSKWYRTSAYLLNRKSTTIYEIDKLLYSLKEELKDVGISENDIKSYIEMLKAYKENVQFGIKDVLIGILTFVTTNSLVTDYVKNNQDSIVKAINTYLSNPENVNQAINALIIFIAIVVLFAVIWVMIKVATLDTIHKKSQRLFVLNGLLNMWNYKENQVVEKISDINEPEAETVYVNLKFGKSKTDEFIVTSLGENTDKYFFAIYDKFVTMLDNLNDKVKIILQFILAILLPNILGLALYSITSLLILIWCGVINLTFVIAVITSAFLLIMIVIISMMYFGMFKSTFEKYKSMPNTSVNVRKMSKVNYSQIILACLIYGCVAYTFHNIHWFLYFSLLPPAFVIFMSIRWSPEINNSQDNNSEVSHSTNANS</sequence>
<keyword evidence="1" id="KW-0812">Transmembrane</keyword>
<keyword evidence="1" id="KW-1133">Transmembrane helix</keyword>
<dbReference type="AlphaFoldDB" id="A0A387BCG5"/>
<proteinExistence type="predicted"/>
<protein>
    <submittedName>
        <fullName evidence="2">Uncharacterized protein</fullName>
    </submittedName>
</protein>
<name>A0A387BCG5_9STRE</name>